<comment type="caution">
    <text evidence="5">The sequence shown here is derived from an EMBL/GenBank/DDBJ whole genome shotgun (WGS) entry which is preliminary data.</text>
</comment>
<accession>A0AAW0QIS1</accession>
<evidence type="ECO:0000256" key="1">
    <source>
        <dbReference type="ARBA" id="ARBA00022679"/>
    </source>
</evidence>
<keyword evidence="6" id="KW-1185">Reference proteome</keyword>
<dbReference type="EMBL" id="JAQQWP010000008">
    <property type="protein sequence ID" value="KAK8105927.1"/>
    <property type="molecule type" value="Genomic_DNA"/>
</dbReference>
<gene>
    <name evidence="5" type="ORF">PG999_009286</name>
</gene>
<dbReference type="InterPro" id="IPR016181">
    <property type="entry name" value="Acyl_CoA_acyltransferase"/>
</dbReference>
<evidence type="ECO:0000313" key="5">
    <source>
        <dbReference type="EMBL" id="KAK8105927.1"/>
    </source>
</evidence>
<protein>
    <submittedName>
        <fullName evidence="5">Polyamine N-acetyltransferase 1</fullName>
    </submittedName>
</protein>
<dbReference type="Gene3D" id="3.40.630.30">
    <property type="match status" value="1"/>
</dbReference>
<dbReference type="InterPro" id="IPR000182">
    <property type="entry name" value="GNAT_dom"/>
</dbReference>
<dbReference type="Pfam" id="PF13673">
    <property type="entry name" value="Acetyltransf_10"/>
    <property type="match status" value="1"/>
</dbReference>
<keyword evidence="1" id="KW-0808">Transferase</keyword>
<evidence type="ECO:0000256" key="2">
    <source>
        <dbReference type="ARBA" id="ARBA00023315"/>
    </source>
</evidence>
<evidence type="ECO:0000313" key="6">
    <source>
        <dbReference type="Proteomes" id="UP001392437"/>
    </source>
</evidence>
<dbReference type="PROSITE" id="PS51186">
    <property type="entry name" value="GNAT"/>
    <property type="match status" value="1"/>
</dbReference>
<dbReference type="PANTHER" id="PTHR10908:SF0">
    <property type="entry name" value="SEROTONIN N-ACETYLTRANSFERASE"/>
    <property type="match status" value="1"/>
</dbReference>
<dbReference type="PANTHER" id="PTHR10908">
    <property type="entry name" value="SEROTONIN N-ACETYLTRANSFERASE"/>
    <property type="match status" value="1"/>
</dbReference>
<proteinExistence type="predicted"/>
<dbReference type="CDD" id="cd04301">
    <property type="entry name" value="NAT_SF"/>
    <property type="match status" value="1"/>
</dbReference>
<name>A0AAW0QIS1_9PEZI</name>
<dbReference type="InterPro" id="IPR051635">
    <property type="entry name" value="SNAT-like"/>
</dbReference>
<feature type="domain" description="N-acetyltransferase" evidence="4">
    <location>
        <begin position="65"/>
        <end position="266"/>
    </location>
</feature>
<sequence length="274" mass="30544">MTDPNNNILRHLDLENEDNEGAIDDSEDLDDEQAQHQQIISDTRRRQSRAGDSRIQLLLPVPFSPNIRPLTISDLESCVALENASFSHHEHRCTREKFEYRLKNSAEICMGLFVTMPSGKAQEVDIDTVRTAWPVETGRDRLSVLLAHVVATKCEGHVITDDAMDYPRDFRTIKANSTNLGHQESGRTVALHSLAVHPKVQGCGLAKLLMKSYMQQVHSSGTADQISLICQHYLVDFYLKLGFTNLGPSTAQFGGGGGSIWQVTRNQPHPLSML</sequence>
<evidence type="ECO:0000259" key="4">
    <source>
        <dbReference type="PROSITE" id="PS51186"/>
    </source>
</evidence>
<dbReference type="Proteomes" id="UP001392437">
    <property type="component" value="Unassembled WGS sequence"/>
</dbReference>
<feature type="region of interest" description="Disordered" evidence="3">
    <location>
        <begin position="1"/>
        <end position="48"/>
    </location>
</feature>
<dbReference type="GO" id="GO:0005737">
    <property type="term" value="C:cytoplasm"/>
    <property type="evidence" value="ECO:0007669"/>
    <property type="project" value="TreeGrafter"/>
</dbReference>
<feature type="compositionally biased region" description="Acidic residues" evidence="3">
    <location>
        <begin position="15"/>
        <end position="32"/>
    </location>
</feature>
<organism evidence="5 6">
    <name type="scientific">Apiospora kogelbergensis</name>
    <dbReference type="NCBI Taxonomy" id="1337665"/>
    <lineage>
        <taxon>Eukaryota</taxon>
        <taxon>Fungi</taxon>
        <taxon>Dikarya</taxon>
        <taxon>Ascomycota</taxon>
        <taxon>Pezizomycotina</taxon>
        <taxon>Sordariomycetes</taxon>
        <taxon>Xylariomycetidae</taxon>
        <taxon>Amphisphaeriales</taxon>
        <taxon>Apiosporaceae</taxon>
        <taxon>Apiospora</taxon>
    </lineage>
</organism>
<evidence type="ECO:0000256" key="3">
    <source>
        <dbReference type="SAM" id="MobiDB-lite"/>
    </source>
</evidence>
<dbReference type="SUPFAM" id="SSF55729">
    <property type="entry name" value="Acyl-CoA N-acyltransferases (Nat)"/>
    <property type="match status" value="1"/>
</dbReference>
<keyword evidence="2" id="KW-0012">Acyltransferase</keyword>
<dbReference type="AlphaFoldDB" id="A0AAW0QIS1"/>
<dbReference type="GO" id="GO:0004059">
    <property type="term" value="F:aralkylamine N-acetyltransferase activity"/>
    <property type="evidence" value="ECO:0007669"/>
    <property type="project" value="TreeGrafter"/>
</dbReference>
<reference evidence="5 6" key="1">
    <citation type="submission" date="2023-01" db="EMBL/GenBank/DDBJ databases">
        <title>Analysis of 21 Apiospora genomes using comparative genomics revels a genus with tremendous synthesis potential of carbohydrate active enzymes and secondary metabolites.</title>
        <authorList>
            <person name="Sorensen T."/>
        </authorList>
    </citation>
    <scope>NUCLEOTIDE SEQUENCE [LARGE SCALE GENOMIC DNA]</scope>
    <source>
        <strain evidence="5 6">CBS 117206</strain>
    </source>
</reference>